<dbReference type="STRING" id="64791.A0A151WVY4"/>
<dbReference type="PANTHER" id="PTHR31511:SF12">
    <property type="entry name" value="RHO TERMINATION FACTOR N-TERMINAL DOMAIN-CONTAINING PROTEIN"/>
    <property type="match status" value="1"/>
</dbReference>
<reference evidence="1 2" key="1">
    <citation type="submission" date="2015-09" db="EMBL/GenBank/DDBJ databases">
        <title>Trachymyrmex zeteki WGS genome.</title>
        <authorList>
            <person name="Nygaard S."/>
            <person name="Hu H."/>
            <person name="Boomsma J."/>
            <person name="Zhang G."/>
        </authorList>
    </citation>
    <scope>NUCLEOTIDE SEQUENCE [LARGE SCALE GENOMIC DNA]</scope>
    <source>
        <strain evidence="1">Tzet28-1</strain>
        <tissue evidence="1">Whole body</tissue>
    </source>
</reference>
<evidence type="ECO:0000313" key="1">
    <source>
        <dbReference type="EMBL" id="KYQ51998.1"/>
    </source>
</evidence>
<dbReference type="PANTHER" id="PTHR31511">
    <property type="entry name" value="PROTEIN CBG23764"/>
    <property type="match status" value="1"/>
</dbReference>
<proteinExistence type="predicted"/>
<accession>A0A151WVY4</accession>
<name>A0A151WVY4_9HYME</name>
<evidence type="ECO:0000313" key="2">
    <source>
        <dbReference type="Proteomes" id="UP000075809"/>
    </source>
</evidence>
<organism evidence="1 2">
    <name type="scientific">Mycetomoellerius zeteki</name>
    <dbReference type="NCBI Taxonomy" id="64791"/>
    <lineage>
        <taxon>Eukaryota</taxon>
        <taxon>Metazoa</taxon>
        <taxon>Ecdysozoa</taxon>
        <taxon>Arthropoda</taxon>
        <taxon>Hexapoda</taxon>
        <taxon>Insecta</taxon>
        <taxon>Pterygota</taxon>
        <taxon>Neoptera</taxon>
        <taxon>Endopterygota</taxon>
        <taxon>Hymenoptera</taxon>
        <taxon>Apocrita</taxon>
        <taxon>Aculeata</taxon>
        <taxon>Formicoidea</taxon>
        <taxon>Formicidae</taxon>
        <taxon>Myrmicinae</taxon>
        <taxon>Mycetomoellerius</taxon>
    </lineage>
</organism>
<evidence type="ECO:0008006" key="3">
    <source>
        <dbReference type="Google" id="ProtNLM"/>
    </source>
</evidence>
<gene>
    <name evidence="1" type="ORF">ALC60_08894</name>
</gene>
<keyword evidence="2" id="KW-1185">Reference proteome</keyword>
<dbReference type="EMBL" id="KQ982692">
    <property type="protein sequence ID" value="KYQ51998.1"/>
    <property type="molecule type" value="Genomic_DNA"/>
</dbReference>
<dbReference type="AlphaFoldDB" id="A0A151WVY4"/>
<dbReference type="Proteomes" id="UP000075809">
    <property type="component" value="Unassembled WGS sequence"/>
</dbReference>
<sequence length="480" mass="56119">MERDLIEQATLLNTREEYVAWEQRCDEFIESLEEQSRIERPRLSTSNRQSMIACIARLESLKDSVRGRFVHVGAGYGLRWREIETAFESRILTSAVINSNYIEPRRFFEDESEIVLERVQCILQRYDSLKINTVFNGEYVANDKRANKSITTRNYELYQYTHLRDWYMSRVVKPILASLEEFQERDSGWALSRILNLTVNANKLNPLRAGCHIKLPRKIMLKRAVINVRSTDNACFTWSVVAALHPAQKYVDRESSYPHYSLVLNLQAIQFPITLHQIKKFETLNDISINVYAIEKGIVPIRLADRKRNKHVNLLYVEDDSAGHFTLINDLSRLVRSHITRNKNKKYFCDRCLHYFNSSAKLETHSEDCEKLNDCAIRLSATHMYQHHNVFSIGYYVHCFYDSSLSGYRFRRDKDCIAWFAEELKNLAHSVQSIISANIPMTDFTRDDWEKFNSASHCHACEKPFTPDDAQVHDHCHLTG</sequence>
<protein>
    <recommendedName>
        <fullName evidence="3">C2H2-type domain-containing protein</fullName>
    </recommendedName>
</protein>